<reference evidence="1 4" key="2">
    <citation type="submission" date="2021-06" db="EMBL/GenBank/DDBJ databases">
        <title>Whole genome sequence of Paenibacillus sophorae DSM23020 for comparative genomics.</title>
        <authorList>
            <person name="Kim M.-J."/>
            <person name="Lee G."/>
            <person name="Shin J.-H."/>
        </authorList>
    </citation>
    <scope>NUCLEOTIDE SEQUENCE [LARGE SCALE GENOMIC DNA]</scope>
    <source>
        <strain evidence="1 4">DSM 23020</strain>
    </source>
</reference>
<dbReference type="STRING" id="1333845.SAMN04487895_101744"/>
<keyword evidence="4" id="KW-1185">Reference proteome</keyword>
<accession>A0A1H8H3C6</accession>
<dbReference type="AlphaFoldDB" id="A0A1H8H3C6"/>
<sequence length="155" mass="17899">MEKIIKVARYRNTPYVFNFIGNGGTKRYEWSGSKGNKFDTKQLPEEAVDWLMMNSECFRKGELVIIEDSEESKEIIENLGGDLDEYKSNIHTKEEILKILQGNYMKMQKELFEITVASEKKFVIDIAKEIGDDLSGGKLKFLAEWMDIPQDVLFG</sequence>
<evidence type="ECO:0000313" key="1">
    <source>
        <dbReference type="EMBL" id="QWU14432.1"/>
    </source>
</evidence>
<evidence type="ECO:0000313" key="2">
    <source>
        <dbReference type="EMBL" id="SEN50746.1"/>
    </source>
</evidence>
<evidence type="ECO:0000313" key="3">
    <source>
        <dbReference type="Proteomes" id="UP000198809"/>
    </source>
</evidence>
<proteinExistence type="predicted"/>
<dbReference type="OrthoDB" id="2899937at2"/>
<dbReference type="Proteomes" id="UP000198809">
    <property type="component" value="Unassembled WGS sequence"/>
</dbReference>
<protein>
    <submittedName>
        <fullName evidence="2">Uncharacterized protein</fullName>
    </submittedName>
</protein>
<dbReference type="EMBL" id="FODH01000001">
    <property type="protein sequence ID" value="SEN50746.1"/>
    <property type="molecule type" value="Genomic_DNA"/>
</dbReference>
<organism evidence="2 3">
    <name type="scientific">Paenibacillus sophorae</name>
    <dbReference type="NCBI Taxonomy" id="1333845"/>
    <lineage>
        <taxon>Bacteria</taxon>
        <taxon>Bacillati</taxon>
        <taxon>Bacillota</taxon>
        <taxon>Bacilli</taxon>
        <taxon>Bacillales</taxon>
        <taxon>Paenibacillaceae</taxon>
        <taxon>Paenibacillus</taxon>
    </lineage>
</organism>
<evidence type="ECO:0000313" key="4">
    <source>
        <dbReference type="Proteomes" id="UP000683429"/>
    </source>
</evidence>
<name>A0A1H8H3C6_9BACL</name>
<dbReference type="RefSeq" id="WP_036588487.1">
    <property type="nucleotide sequence ID" value="NZ_CP076607.1"/>
</dbReference>
<dbReference type="EMBL" id="CP076607">
    <property type="protein sequence ID" value="QWU14432.1"/>
    <property type="molecule type" value="Genomic_DNA"/>
</dbReference>
<dbReference type="Proteomes" id="UP000683429">
    <property type="component" value="Chromosome"/>
</dbReference>
<reference evidence="2 3" key="1">
    <citation type="submission" date="2016-10" db="EMBL/GenBank/DDBJ databases">
        <authorList>
            <person name="de Groot N.N."/>
        </authorList>
    </citation>
    <scope>NUCLEOTIDE SEQUENCE [LARGE SCALE GENOMIC DNA]</scope>
    <source>
        <strain evidence="2 3">CGMCC 1.10238</strain>
    </source>
</reference>
<gene>
    <name evidence="1" type="ORF">KP014_21225</name>
    <name evidence="2" type="ORF">SAMN04487895_101744</name>
</gene>